<comment type="caution">
    <text evidence="1">The sequence shown here is derived from an EMBL/GenBank/DDBJ whole genome shotgun (WGS) entry which is preliminary data.</text>
</comment>
<dbReference type="Proteomes" id="UP000812440">
    <property type="component" value="Unassembled WGS sequence"/>
</dbReference>
<dbReference type="OrthoDB" id="2020542at2759"/>
<feature type="non-terminal residue" evidence="1">
    <location>
        <position position="1"/>
    </location>
</feature>
<name>A0A8T2IG49_9PIPI</name>
<evidence type="ECO:0000313" key="2">
    <source>
        <dbReference type="Proteomes" id="UP000812440"/>
    </source>
</evidence>
<accession>A0A8T2IG49</accession>
<keyword evidence="2" id="KW-1185">Reference proteome</keyword>
<reference evidence="1" key="1">
    <citation type="thesis" date="2020" institute="ProQuest LLC" country="789 East Eisenhower Parkway, Ann Arbor, MI, USA">
        <title>Comparative Genomics and Chromosome Evolution.</title>
        <authorList>
            <person name="Mudd A.B."/>
        </authorList>
    </citation>
    <scope>NUCLEOTIDE SEQUENCE</scope>
    <source>
        <strain evidence="1">Female2</strain>
        <tissue evidence="1">Blood</tissue>
    </source>
</reference>
<feature type="non-terminal residue" evidence="1">
    <location>
        <position position="114"/>
    </location>
</feature>
<protein>
    <submittedName>
        <fullName evidence="1">Uncharacterized protein</fullName>
    </submittedName>
</protein>
<dbReference type="EMBL" id="JAACNH010001452">
    <property type="protein sequence ID" value="KAG8430154.1"/>
    <property type="molecule type" value="Genomic_DNA"/>
</dbReference>
<dbReference type="AlphaFoldDB" id="A0A8T2IG49"/>
<organism evidence="1 2">
    <name type="scientific">Hymenochirus boettgeri</name>
    <name type="common">Congo dwarf clawed frog</name>
    <dbReference type="NCBI Taxonomy" id="247094"/>
    <lineage>
        <taxon>Eukaryota</taxon>
        <taxon>Metazoa</taxon>
        <taxon>Chordata</taxon>
        <taxon>Craniata</taxon>
        <taxon>Vertebrata</taxon>
        <taxon>Euteleostomi</taxon>
        <taxon>Amphibia</taxon>
        <taxon>Batrachia</taxon>
        <taxon>Anura</taxon>
        <taxon>Pipoidea</taxon>
        <taxon>Pipidae</taxon>
        <taxon>Pipinae</taxon>
        <taxon>Hymenochirus</taxon>
    </lineage>
</organism>
<gene>
    <name evidence="1" type="ORF">GDO86_018373</name>
</gene>
<sequence>PWWKSELFWWEPVLFVTWDLSFTSCMTQLWIVLSFDWGGGLWGNSGVLLGDLIPGVFCCSCGVVHCACPVYRVCGEVRTGSCGVYYPMFHRPGRESGGNPVGYFTFFGQGVCCS</sequence>
<evidence type="ECO:0000313" key="1">
    <source>
        <dbReference type="EMBL" id="KAG8430154.1"/>
    </source>
</evidence>
<proteinExistence type="predicted"/>